<feature type="region of interest" description="Disordered" evidence="3">
    <location>
        <begin position="2131"/>
        <end position="2158"/>
    </location>
</feature>
<evidence type="ECO:0000313" key="5">
    <source>
        <dbReference type="Proteomes" id="UP000220797"/>
    </source>
</evidence>
<evidence type="ECO:0000313" key="4">
    <source>
        <dbReference type="EMBL" id="CRG96199.1"/>
    </source>
</evidence>
<gene>
    <name evidence="4" type="ORF">PGAL8A_00341700</name>
</gene>
<dbReference type="InterPro" id="IPR013783">
    <property type="entry name" value="Ig-like_fold"/>
</dbReference>
<dbReference type="RefSeq" id="XP_028529004.1">
    <property type="nucleotide sequence ID" value="XM_028672453.1"/>
</dbReference>
<dbReference type="InterPro" id="IPR014756">
    <property type="entry name" value="Ig_E-set"/>
</dbReference>
<feature type="coiled-coil region" evidence="2">
    <location>
        <begin position="1743"/>
        <end position="1791"/>
    </location>
</feature>
<feature type="coiled-coil region" evidence="2">
    <location>
        <begin position="1162"/>
        <end position="1189"/>
    </location>
</feature>
<dbReference type="PROSITE" id="PS50194">
    <property type="entry name" value="FILAMIN_REPEAT"/>
    <property type="match status" value="1"/>
</dbReference>
<dbReference type="EMBL" id="CVMV01000059">
    <property type="protein sequence ID" value="CRG96199.1"/>
    <property type="molecule type" value="Genomic_DNA"/>
</dbReference>
<dbReference type="GeneID" id="39731947"/>
<organism evidence="4 5">
    <name type="scientific">Plasmodium gallinaceum</name>
    <dbReference type="NCBI Taxonomy" id="5849"/>
    <lineage>
        <taxon>Eukaryota</taxon>
        <taxon>Sar</taxon>
        <taxon>Alveolata</taxon>
        <taxon>Apicomplexa</taxon>
        <taxon>Aconoidasida</taxon>
        <taxon>Haemosporida</taxon>
        <taxon>Plasmodiidae</taxon>
        <taxon>Plasmodium</taxon>
        <taxon>Plasmodium (Haemamoeba)</taxon>
    </lineage>
</organism>
<evidence type="ECO:0000256" key="1">
    <source>
        <dbReference type="PROSITE-ProRule" id="PRU00087"/>
    </source>
</evidence>
<feature type="repeat" description="Filamin" evidence="1">
    <location>
        <begin position="1012"/>
        <end position="1056"/>
    </location>
</feature>
<keyword evidence="5" id="KW-1185">Reference proteome</keyword>
<keyword evidence="2" id="KW-0175">Coiled coil</keyword>
<evidence type="ECO:0000256" key="2">
    <source>
        <dbReference type="SAM" id="Coils"/>
    </source>
</evidence>
<feature type="compositionally biased region" description="Basic and acidic residues" evidence="3">
    <location>
        <begin position="2131"/>
        <end position="2152"/>
    </location>
</feature>
<dbReference type="Proteomes" id="UP000220797">
    <property type="component" value="Unassembled WGS sequence"/>
</dbReference>
<dbReference type="VEuPathDB" id="PlasmoDB:PGAL8A_00341700"/>
<dbReference type="InterPro" id="IPR017868">
    <property type="entry name" value="Filamin/ABP280_repeat-like"/>
</dbReference>
<evidence type="ECO:0000256" key="3">
    <source>
        <dbReference type="SAM" id="MobiDB-lite"/>
    </source>
</evidence>
<dbReference type="OrthoDB" id="5334309at2759"/>
<dbReference type="Gene3D" id="2.60.40.10">
    <property type="entry name" value="Immunoglobulins"/>
    <property type="match status" value="1"/>
</dbReference>
<dbReference type="SUPFAM" id="SSF81296">
    <property type="entry name" value="E set domains"/>
    <property type="match status" value="2"/>
</dbReference>
<comment type="caution">
    <text evidence="4">The sequence shown here is derived from an EMBL/GenBank/DDBJ whole genome shotgun (WGS) entry which is preliminary data.</text>
</comment>
<sequence length="2281" mass="271495">MNENNSKSLEKKLTLNDNKKETKNIDEKSYEKLYKNMNDEYYRQLNEKKIIKNSNENFCKKYEEEIVKNSHEHLNKLTEDNILGDSNENTYKKVIENLNINENIYKEIVNAFDEILNRKSYENKSTDNTHESFSEKINVNFFKSDEFLDDFNRNFSEQKSSTSTLSLFSSNSDDSSIFEDKDNLINIYIGQIKLYNILNNSNFYENVFCVSYFAYEDPMETFSLFQGINWLPELKNRCTFLSSVEYLPKKNVKINSVDVGININQYINLKNRKNEYLNIIYNDIIYVFISIVGVNLKEFENYYSKKISKKYRKVNFKDDSLSHKMEDNSHTIHEDINNKKTLDINEIHIKNNKIHNEDMGEEELIKEIRSEIEDKMRIIGNKKIIQEKDYKDYLKILGSSIIPISIEDEHVLEKKSNWNLVNIKNNYNSYNVYSHNTIRTILNNYLDAFKINKKVDLFHLINEYENELIPIGKIKLLINVKNKTNISIPNILNNKTDDIKSDSSNVNKMINRILNYEKINKNTKKDNISDNDINEKYLNINKDTEKETNSSRLENKESNIYFNRIFNYIEKNLNKIYDEEEENILRNELFKTIFSKLELSKKKEKKLFLFNEIVCSHLIVFVHYISRITLNLSILKNFVHLNNFYLIIYWDEEGDTMENIEKIKLRKSRIMELNTKKDIELDYYFLTHNENDLKYKMNKKDNIVNLKLNFNSCVILPYNHNIYPHLNIILFHNDIPLLELAEKILINDKTPFNDGVKIKKKLKVHEDYKHKAYNFLQEKFSPYIELSFYKHPKNSKLLSYSNYRLYYKEKMKCNIDNYIHLSYSAPKFNKENIFFLFFDDFANGNMFNESKCNTLDFFKNDFFLPVIENEKKTLESSRKSEREKKNNENMLLDIKEKSNSKKNNNYLPLIKNDIIDFAIAEGPGLKGGEINKWLSFNVYTKNYKKKNIYCGEFVNIRLQVEPFGFLKSEYDIYPYKNNEVNKSTVNCYKCNKKLMGSEHFCFKLFYDIHETVDYKIEDLKNGVYNILYKVSKVGKKFLYIYCDGINIIGSPYEINIFHSTTDPKSSKILGEGATRCLGTPIINIENFSYNEKSNFLNVNNCDNTNNISYNSNIQSKLLQEKIDEFERIKMKFENKIVLASDNKEKFVNKNNSYQSNYSYPNNKEEKQIILNEQEEKKEISNNCNEKKHEGKQNVFNEIEHKNNEINNSNNIHPFSIDKDEENSHINMNSEENQKTTSNVHEDILSERKNYVHKENLIFSNPEYYDEINGNIIKLDKINNEKYKNFLRNIEVINNFTVVLCDQYGERVSIGNENIKVIGKNGAYIKNVIDNNDGSYTIEYISYVKKEKKKNFGDIKKEEILNFYNEFLFQENKYYDNYIIKEFEKRFSDLPIYCEINVYVNEVEIFGSPLKPIIMNIHNIIELYNLYDQFTYSGLLLKNFEYLLDSKNYQACIDNLCEFYNNMVDVEDIPSFKNLLPNIIHDNNIENENFFFKIPLNISELKKGAFIENKLPINKLSWKNIKKYKNFYKSNLNEEKNMYVHENDLNNKTFLNNDKTGDDILNYGKNNISNKYENDIKYKIGSNLCHNINYKLITNNTDDENTDFLNKWLYMYTHREKLSNLNNKYDLGMNLAYSLSNIILHHLIYLKKYKYFVNFKQYENDLLQNNILTQFKKILEEEYNKMFAYQTNNIIKYCNKIGNAKFNSLENLIKVYKGIAYELRKLKKNELANDFDKCCEYMCEELYLGNIESNLKRKEALLNKYEKIMNEKIEKVDKIKNSLKKYDDKKVDLEKISKLCIVKTNKEVQTNDYLSYKTGFLSSLIESRKETNDDNIIDKKIVSLVRKSWKNSSTYDIYTTIPNTLKNCPRLKIALEETFNYYSCSFRKNSKIRDLEFKKMQEIKNVDNVDNLKKIELQEENFLSYNDLNDSYLTYNAYFSLINDLKCNKYFINDLDNVLWLFEKFSIEHSSFKNLYNPYGLLRVIPKYLFIAFIRELSYLNLLYVLAQLVVENNENSKLYLTINHPSRLSSFHHFIKYHFIHFYDKLCNLDNFQNFKLNLIELNDVIEETTQNNTSADDHINLLELENYFNNELPLIVKHKNFSKTFPLLFEYYSKLSMNQNKTCDKREINNKKKTNEIKKSETKEDMDLDKEKKEDTDVETESYQNSTDNKYISISIFIRILREFGLIPHFFDNNVVKQILNSSMKNKKKLNYDDFSYAIILSICECVKKNIMTQYNMLRTNKCKNSKIQAEKILNYNYVVNEVKELIYLFGFSDINIVKSKISI</sequence>
<dbReference type="Pfam" id="PF00630">
    <property type="entry name" value="Filamin"/>
    <property type="match status" value="1"/>
</dbReference>
<reference evidence="4" key="1">
    <citation type="submission" date="2015-04" db="EMBL/GenBank/DDBJ databases">
        <authorList>
            <consortium name="Pathogen Informatics"/>
        </authorList>
    </citation>
    <scope>NUCLEOTIDE SEQUENCE [LARGE SCALE GENOMIC DNA]</scope>
    <source>
        <strain evidence="4">8A</strain>
    </source>
</reference>
<protein>
    <submittedName>
        <fullName evidence="4">Uncharacterized protein</fullName>
    </submittedName>
</protein>
<feature type="region of interest" description="Disordered" evidence="3">
    <location>
        <begin position="875"/>
        <end position="894"/>
    </location>
</feature>
<accession>A0A1J1GUL1</accession>
<proteinExistence type="predicted"/>
<name>A0A1J1GUL1_PLAGA</name>